<dbReference type="Proteomes" id="UP001059596">
    <property type="component" value="Chromosome 3R"/>
</dbReference>
<organism evidence="2 3">
    <name type="scientific">Drosophila gunungcola</name>
    <name type="common">fruit fly</name>
    <dbReference type="NCBI Taxonomy" id="103775"/>
    <lineage>
        <taxon>Eukaryota</taxon>
        <taxon>Metazoa</taxon>
        <taxon>Ecdysozoa</taxon>
        <taxon>Arthropoda</taxon>
        <taxon>Hexapoda</taxon>
        <taxon>Insecta</taxon>
        <taxon>Pterygota</taxon>
        <taxon>Neoptera</taxon>
        <taxon>Endopterygota</taxon>
        <taxon>Diptera</taxon>
        <taxon>Brachycera</taxon>
        <taxon>Muscomorpha</taxon>
        <taxon>Ephydroidea</taxon>
        <taxon>Drosophilidae</taxon>
        <taxon>Drosophila</taxon>
        <taxon>Sophophora</taxon>
    </lineage>
</organism>
<gene>
    <name evidence="2" type="ORF">M5D96_002821</name>
</gene>
<evidence type="ECO:0000256" key="1">
    <source>
        <dbReference type="SAM" id="MobiDB-lite"/>
    </source>
</evidence>
<evidence type="ECO:0000313" key="3">
    <source>
        <dbReference type="Proteomes" id="UP001059596"/>
    </source>
</evidence>
<feature type="region of interest" description="Disordered" evidence="1">
    <location>
        <begin position="184"/>
        <end position="215"/>
    </location>
</feature>
<sequence length="231" mass="25143">MCSAIAAVWAFRSKVTRSGAVELWSCGGKSFRWLPTSPFAPSPIELFDSNCCCVVLCDADEDEDAEEDEDKALQLESASTELNSTRRRRRVVGCSNAGNLAPVADHTLHGNYDSDSYSDSALARHERIMSNTMAAAHEPTIHYLDSVLNEEEKRCEYGHQWRNFSISRSGRFRSKNKKRDAVDGKLFDAGSGSGSGSGLGTGTGTGTGSPRDSEKVRSHLGFIIVPVHPII</sequence>
<name>A0A9Q0BWP7_9MUSC</name>
<keyword evidence="3" id="KW-1185">Reference proteome</keyword>
<protein>
    <submittedName>
        <fullName evidence="2">Uncharacterized protein</fullName>
    </submittedName>
</protein>
<feature type="compositionally biased region" description="Gly residues" evidence="1">
    <location>
        <begin position="191"/>
        <end position="207"/>
    </location>
</feature>
<accession>A0A9Q0BWP7</accession>
<comment type="caution">
    <text evidence="2">The sequence shown here is derived from an EMBL/GenBank/DDBJ whole genome shotgun (WGS) entry which is preliminary data.</text>
</comment>
<dbReference type="AlphaFoldDB" id="A0A9Q0BWP7"/>
<dbReference type="EMBL" id="JAMKOV010000001">
    <property type="protein sequence ID" value="KAI8046610.1"/>
    <property type="molecule type" value="Genomic_DNA"/>
</dbReference>
<evidence type="ECO:0000313" key="2">
    <source>
        <dbReference type="EMBL" id="KAI8046610.1"/>
    </source>
</evidence>
<proteinExistence type="predicted"/>
<reference evidence="2" key="1">
    <citation type="journal article" date="2023" name="Genome Biol. Evol.">
        <title>Long-read-based Genome Assembly of Drosophila gunungcola Reveals Fewer Chemosensory Genes in Flower-breeding Species.</title>
        <authorList>
            <person name="Negi A."/>
            <person name="Liao B.Y."/>
            <person name="Yeh S.D."/>
        </authorList>
    </citation>
    <scope>NUCLEOTIDE SEQUENCE</scope>
    <source>
        <strain evidence="2">Sukarami</strain>
    </source>
</reference>